<evidence type="ECO:0000256" key="1">
    <source>
        <dbReference type="SAM" id="Phobius"/>
    </source>
</evidence>
<keyword evidence="1" id="KW-0472">Membrane</keyword>
<accession>A0A1M6D6M6</accession>
<dbReference type="AlphaFoldDB" id="A0A1M6D6M6"/>
<keyword evidence="1" id="KW-0812">Transmembrane</keyword>
<proteinExistence type="predicted"/>
<gene>
    <name evidence="2" type="ORF">SAMN05444337_0558</name>
</gene>
<evidence type="ECO:0000313" key="2">
    <source>
        <dbReference type="EMBL" id="SHI68804.1"/>
    </source>
</evidence>
<dbReference type="RefSeq" id="WP_072781431.1">
    <property type="nucleotide sequence ID" value="NZ_FQZH01000001.1"/>
</dbReference>
<feature type="transmembrane region" description="Helical" evidence="1">
    <location>
        <begin position="44"/>
        <end position="64"/>
    </location>
</feature>
<sequence>MEPNKFENQIKDKLEGRAIQPSAKSWDRLDAMLSVEEKPKKKSFLWYYVAASLFFVFGVSYWFVNQNSNEVIPQNTIVTTEGKDSKESFEEQNSIENKVETNDILIEDFQINKNSAIVQNQEPKNVNYDKKIKVENLKEETFIQNQIIEEKEAIVENNKPKTKNNKPIYVSPEKLLASVENSQENISITHSKKTNNSIKVNPNSLLSSVENEIKEEYRETTFDKLKRKFNETKSAVANRNYE</sequence>
<dbReference type="Proteomes" id="UP000184232">
    <property type="component" value="Unassembled WGS sequence"/>
</dbReference>
<reference evidence="2 3" key="1">
    <citation type="submission" date="2016-11" db="EMBL/GenBank/DDBJ databases">
        <authorList>
            <person name="Jaros S."/>
            <person name="Januszkiewicz K."/>
            <person name="Wedrychowicz H."/>
        </authorList>
    </citation>
    <scope>NUCLEOTIDE SEQUENCE [LARGE SCALE GENOMIC DNA]</scope>
    <source>
        <strain evidence="2 3">DSM 22807</strain>
    </source>
</reference>
<name>A0A1M6D6M6_9FLAO</name>
<keyword evidence="1" id="KW-1133">Transmembrane helix</keyword>
<dbReference type="STRING" id="683124.SAMN05444337_0558"/>
<keyword evidence="3" id="KW-1185">Reference proteome</keyword>
<organism evidence="2 3">
    <name type="scientific">Flavobacterium haoranii</name>
    <dbReference type="NCBI Taxonomy" id="683124"/>
    <lineage>
        <taxon>Bacteria</taxon>
        <taxon>Pseudomonadati</taxon>
        <taxon>Bacteroidota</taxon>
        <taxon>Flavobacteriia</taxon>
        <taxon>Flavobacteriales</taxon>
        <taxon>Flavobacteriaceae</taxon>
        <taxon>Flavobacterium</taxon>
    </lineage>
</organism>
<dbReference type="OrthoDB" id="1247025at2"/>
<protein>
    <submittedName>
        <fullName evidence="2">Uncharacterized protein</fullName>
    </submittedName>
</protein>
<evidence type="ECO:0000313" key="3">
    <source>
        <dbReference type="Proteomes" id="UP000184232"/>
    </source>
</evidence>
<dbReference type="EMBL" id="FQZH01000001">
    <property type="protein sequence ID" value="SHI68804.1"/>
    <property type="molecule type" value="Genomic_DNA"/>
</dbReference>